<evidence type="ECO:0000313" key="2">
    <source>
        <dbReference type="Proteomes" id="UP000605361"/>
    </source>
</evidence>
<dbReference type="AlphaFoldDB" id="A0A931AKK8"/>
<organism evidence="1 2">
    <name type="scientific">Nonomuraea cypriaca</name>
    <dbReference type="NCBI Taxonomy" id="1187855"/>
    <lineage>
        <taxon>Bacteria</taxon>
        <taxon>Bacillati</taxon>
        <taxon>Actinomycetota</taxon>
        <taxon>Actinomycetes</taxon>
        <taxon>Streptosporangiales</taxon>
        <taxon>Streptosporangiaceae</taxon>
        <taxon>Nonomuraea</taxon>
    </lineage>
</organism>
<dbReference type="Proteomes" id="UP000605361">
    <property type="component" value="Unassembled WGS sequence"/>
</dbReference>
<comment type="caution">
    <text evidence="1">The sequence shown here is derived from an EMBL/GenBank/DDBJ whole genome shotgun (WGS) entry which is preliminary data.</text>
</comment>
<reference evidence="1" key="1">
    <citation type="submission" date="2020-11" db="EMBL/GenBank/DDBJ databases">
        <title>Whole-genome analyses of Nonomuraea sp. K274.</title>
        <authorList>
            <person name="Veyisoglu A."/>
        </authorList>
    </citation>
    <scope>NUCLEOTIDE SEQUENCE</scope>
    <source>
        <strain evidence="1">K274</strain>
    </source>
</reference>
<accession>A0A931AKK8</accession>
<proteinExistence type="predicted"/>
<dbReference type="EMBL" id="JADOGI010000475">
    <property type="protein sequence ID" value="MBF8194611.1"/>
    <property type="molecule type" value="Genomic_DNA"/>
</dbReference>
<feature type="non-terminal residue" evidence="1">
    <location>
        <position position="1"/>
    </location>
</feature>
<name>A0A931AKK8_9ACTN</name>
<gene>
    <name evidence="1" type="ORF">ITP53_54955</name>
</gene>
<sequence>PRPADPAALADLLRTYAKAGASEFHLYHAGLASPERLTALTQALHQST</sequence>
<protein>
    <submittedName>
        <fullName evidence="1">Uncharacterized protein</fullName>
    </submittedName>
</protein>
<evidence type="ECO:0000313" key="1">
    <source>
        <dbReference type="EMBL" id="MBF8194611.1"/>
    </source>
</evidence>
<keyword evidence="2" id="KW-1185">Reference proteome</keyword>